<feature type="domain" description="Farnesoic acid O-methyl transferase" evidence="1">
    <location>
        <begin position="41"/>
        <end position="189"/>
    </location>
</feature>
<evidence type="ECO:0000313" key="3">
    <source>
        <dbReference type="Proteomes" id="UP000075840"/>
    </source>
</evidence>
<keyword evidence="3" id="KW-1185">Reference proteome</keyword>
<proteinExistence type="predicted"/>
<accession>A0A182IIA3</accession>
<dbReference type="PANTHER" id="PTHR36695">
    <property type="entry name" value="AGAP008648-PA"/>
    <property type="match status" value="1"/>
</dbReference>
<dbReference type="Pfam" id="PF12248">
    <property type="entry name" value="Methyltransf_FA"/>
    <property type="match status" value="1"/>
</dbReference>
<dbReference type="GeneID" id="120896152"/>
<dbReference type="Proteomes" id="UP000075840">
    <property type="component" value="Unassembled WGS sequence"/>
</dbReference>
<reference evidence="2" key="1">
    <citation type="submission" date="2022-08" db="UniProtKB">
        <authorList>
            <consortium name="EnsemblMetazoa"/>
        </authorList>
    </citation>
    <scope>IDENTIFICATION</scope>
    <source>
        <strain evidence="2">Dongola</strain>
    </source>
</reference>
<dbReference type="InterPro" id="IPR022041">
    <property type="entry name" value="Methyltransf_FA"/>
</dbReference>
<dbReference type="VEuPathDB" id="VectorBase:AARA21_000827"/>
<dbReference type="AlphaFoldDB" id="A0A182IIA3"/>
<dbReference type="PANTHER" id="PTHR36695:SF12">
    <property type="entry name" value="AGAP008648-PA"/>
    <property type="match status" value="1"/>
</dbReference>
<evidence type="ECO:0000313" key="2">
    <source>
        <dbReference type="EnsemblMetazoa" id="AARA015689-PA"/>
    </source>
</evidence>
<name>A0A182IIA3_ANOAR</name>
<protein>
    <submittedName>
        <fullName evidence="2">Methyltransf_FA domain-containing protein</fullName>
    </submittedName>
</protein>
<sequence length="193" mass="21887">MIDPSAVVLLLAITFLRVETLRLNAFDVIKDCKQYNTALGYNGALNYIPISSFTNVVDQREFKYYVFGVLGTTDAVIRLSHSVYPYGTEVVEVVLGANNNTKTIARHQHRKSTGEFENTDIVKMATPNLLSPFRPVMLMLKVWTNGRREVLHTGQQFPFISFMDARNITVNYMAFTKMDSNLIIFYDCPVQSG</sequence>
<dbReference type="EMBL" id="APCN01000040">
    <property type="status" value="NOT_ANNOTATED_CDS"/>
    <property type="molecule type" value="Genomic_DNA"/>
</dbReference>
<organism evidence="2 3">
    <name type="scientific">Anopheles arabiensis</name>
    <name type="common">Mosquito</name>
    <dbReference type="NCBI Taxonomy" id="7173"/>
    <lineage>
        <taxon>Eukaryota</taxon>
        <taxon>Metazoa</taxon>
        <taxon>Ecdysozoa</taxon>
        <taxon>Arthropoda</taxon>
        <taxon>Hexapoda</taxon>
        <taxon>Insecta</taxon>
        <taxon>Pterygota</taxon>
        <taxon>Neoptera</taxon>
        <taxon>Endopterygota</taxon>
        <taxon>Diptera</taxon>
        <taxon>Nematocera</taxon>
        <taxon>Culicoidea</taxon>
        <taxon>Culicidae</taxon>
        <taxon>Anophelinae</taxon>
        <taxon>Anopheles</taxon>
    </lineage>
</organism>
<dbReference type="RefSeq" id="XP_040156009.1">
    <property type="nucleotide sequence ID" value="XM_040300075.1"/>
</dbReference>
<dbReference type="VEuPathDB" id="VectorBase:AARA015689"/>
<dbReference type="KEGG" id="aara:120896152"/>
<evidence type="ECO:0000259" key="1">
    <source>
        <dbReference type="Pfam" id="PF12248"/>
    </source>
</evidence>
<dbReference type="EnsemblMetazoa" id="AARA015689-RA">
    <property type="protein sequence ID" value="AARA015689-PA"/>
    <property type="gene ID" value="AARA015689"/>
</dbReference>